<comment type="caution">
    <text evidence="1">The sequence shown here is derived from an EMBL/GenBank/DDBJ whole genome shotgun (WGS) entry which is preliminary data.</text>
</comment>
<organism evidence="1 2">
    <name type="scientific">Actinomadura namibiensis</name>
    <dbReference type="NCBI Taxonomy" id="182080"/>
    <lineage>
        <taxon>Bacteria</taxon>
        <taxon>Bacillati</taxon>
        <taxon>Actinomycetota</taxon>
        <taxon>Actinomycetes</taxon>
        <taxon>Streptosporangiales</taxon>
        <taxon>Thermomonosporaceae</taxon>
        <taxon>Actinomadura</taxon>
    </lineage>
</organism>
<reference evidence="1 2" key="1">
    <citation type="submission" date="2020-08" db="EMBL/GenBank/DDBJ databases">
        <title>Genomic Encyclopedia of Type Strains, Phase IV (KMG-IV): sequencing the most valuable type-strain genomes for metagenomic binning, comparative biology and taxonomic classification.</title>
        <authorList>
            <person name="Goeker M."/>
        </authorList>
    </citation>
    <scope>NUCLEOTIDE SEQUENCE [LARGE SCALE GENOMIC DNA]</scope>
    <source>
        <strain evidence="1 2">DSM 44197</strain>
    </source>
</reference>
<keyword evidence="2" id="KW-1185">Reference proteome</keyword>
<dbReference type="Proteomes" id="UP000572680">
    <property type="component" value="Unassembled WGS sequence"/>
</dbReference>
<protein>
    <submittedName>
        <fullName evidence="1">Uncharacterized protein</fullName>
    </submittedName>
</protein>
<name>A0A7W3LPV6_ACTNM</name>
<dbReference type="RefSeq" id="WP_182844364.1">
    <property type="nucleotide sequence ID" value="NZ_BAAALP010000082.1"/>
</dbReference>
<gene>
    <name evidence="1" type="ORF">HNR61_003728</name>
</gene>
<evidence type="ECO:0000313" key="2">
    <source>
        <dbReference type="Proteomes" id="UP000572680"/>
    </source>
</evidence>
<sequence>MFDEKTQETLRRLLDLAEHPNTSASERSLAFAKIRAVVGSPDTTRRASVNAARDAALLARLRPLTARVDDELVEEVHGDLYAFGSRHRVMGEVAEELAEILQQRAAAPRNRRARYDELVRSAAWRLTYLLERGDSARRPAWRRTAR</sequence>
<evidence type="ECO:0000313" key="1">
    <source>
        <dbReference type="EMBL" id="MBA8952088.1"/>
    </source>
</evidence>
<proteinExistence type="predicted"/>
<dbReference type="AlphaFoldDB" id="A0A7W3LPV6"/>
<accession>A0A7W3LPV6</accession>
<dbReference type="EMBL" id="JACJIA010000004">
    <property type="protein sequence ID" value="MBA8952088.1"/>
    <property type="molecule type" value="Genomic_DNA"/>
</dbReference>